<dbReference type="InterPro" id="IPR033121">
    <property type="entry name" value="PEPTIDASE_A1"/>
</dbReference>
<dbReference type="EMBL" id="HE797101">
    <property type="protein sequence ID" value="CCM03103.1"/>
    <property type="molecule type" value="Genomic_DNA"/>
</dbReference>
<protein>
    <recommendedName>
        <fullName evidence="4">Peptidase A1 domain-containing protein</fullName>
    </recommendedName>
</protein>
<evidence type="ECO:0000259" key="4">
    <source>
        <dbReference type="PROSITE" id="PS51767"/>
    </source>
</evidence>
<dbReference type="OrthoDB" id="15189at2759"/>
<sequence length="412" mass="43314">MFYKASMITFALAFVASASPTPPPAAIRIPLQKRNLLTNENGTVDSNAILRETARVQNKHRQNLITIDNKIGLANFHKGAHVPPVAAPPTEHEKRQAEALADAGPSWTGIVSIGSPAQDFVIDFDTGSPDLWVPSTQCEGCNARHSYDPSASSTSVAKSGTFRIGYGDGSTASGPIFTDDVSVAGIAVHNQAFSAVTSASGDIASGVSDGLMGMSWPGISQLNADPYFFTAVSQHAVPQGEFGFYLAPSGSELYLGGTDSGHYTGDLEYHDLVSTRGFWQIGGATALVNGQPVVFGFETIIDSGTTLMYGPPDAVDQVYQSVDGAVSLGNGNYVVPCDSFPALAFSWGGKAFDINPKVLNLGQVYDGYCQSALGGHDFGLGDNVWLLGDTLMQSVYTAFSVDKQAVGFASLD</sequence>
<comment type="similarity">
    <text evidence="1">Belongs to the peptidase A1 family.</text>
</comment>
<evidence type="ECO:0000256" key="3">
    <source>
        <dbReference type="SAM" id="SignalP"/>
    </source>
</evidence>
<dbReference type="InParanoid" id="J4G8U4"/>
<dbReference type="InterPro" id="IPR021109">
    <property type="entry name" value="Peptidase_aspartic_dom_sf"/>
</dbReference>
<dbReference type="HOGENOM" id="CLU_013253_1_4_1"/>
<dbReference type="CDD" id="cd05471">
    <property type="entry name" value="pepsin_like"/>
    <property type="match status" value="1"/>
</dbReference>
<dbReference type="GO" id="GO:0006508">
    <property type="term" value="P:proteolysis"/>
    <property type="evidence" value="ECO:0007669"/>
    <property type="project" value="InterPro"/>
</dbReference>
<dbReference type="SUPFAM" id="SSF50630">
    <property type="entry name" value="Acid proteases"/>
    <property type="match status" value="1"/>
</dbReference>
<dbReference type="InterPro" id="IPR001461">
    <property type="entry name" value="Aspartic_peptidase_A1"/>
</dbReference>
<dbReference type="Pfam" id="PF00026">
    <property type="entry name" value="Asp"/>
    <property type="match status" value="1"/>
</dbReference>
<dbReference type="Proteomes" id="UP000006352">
    <property type="component" value="Unassembled WGS sequence"/>
</dbReference>
<dbReference type="PANTHER" id="PTHR47966:SF51">
    <property type="entry name" value="BETA-SITE APP-CLEAVING ENZYME, ISOFORM A-RELATED"/>
    <property type="match status" value="1"/>
</dbReference>
<proteinExistence type="inferred from homology"/>
<dbReference type="PANTHER" id="PTHR47966">
    <property type="entry name" value="BETA-SITE APP-CLEAVING ENZYME, ISOFORM A-RELATED"/>
    <property type="match status" value="1"/>
</dbReference>
<feature type="chain" id="PRO_5003778403" description="Peptidase A1 domain-containing protein" evidence="3">
    <location>
        <begin position="19"/>
        <end position="412"/>
    </location>
</feature>
<name>J4G8U4_9APHY</name>
<gene>
    <name evidence="5" type="ORF">FIBRA_05223</name>
</gene>
<keyword evidence="3" id="KW-0732">Signal</keyword>
<evidence type="ECO:0000313" key="6">
    <source>
        <dbReference type="Proteomes" id="UP000006352"/>
    </source>
</evidence>
<dbReference type="FunFam" id="2.40.70.10:FF:000008">
    <property type="entry name" value="Cathepsin D"/>
    <property type="match status" value="1"/>
</dbReference>
<evidence type="ECO:0000256" key="1">
    <source>
        <dbReference type="ARBA" id="ARBA00007447"/>
    </source>
</evidence>
<dbReference type="GO" id="GO:0004190">
    <property type="term" value="F:aspartic-type endopeptidase activity"/>
    <property type="evidence" value="ECO:0007669"/>
    <property type="project" value="InterPro"/>
</dbReference>
<feature type="active site" evidence="2">
    <location>
        <position position="125"/>
    </location>
</feature>
<accession>J4G8U4</accession>
<feature type="domain" description="Peptidase A1" evidence="4">
    <location>
        <begin position="107"/>
        <end position="409"/>
    </location>
</feature>
<feature type="active site" evidence="2">
    <location>
        <position position="302"/>
    </location>
</feature>
<reference evidence="5 6" key="1">
    <citation type="journal article" date="2012" name="Appl. Environ. Microbiol.">
        <title>Short-read sequencing for genomic analysis of the brown rot fungus Fibroporia radiculosa.</title>
        <authorList>
            <person name="Tang J.D."/>
            <person name="Perkins A.D."/>
            <person name="Sonstegard T.S."/>
            <person name="Schroeder S.G."/>
            <person name="Burgess S.C."/>
            <person name="Diehl S.V."/>
        </authorList>
    </citation>
    <scope>NUCLEOTIDE SEQUENCE [LARGE SCALE GENOMIC DNA]</scope>
    <source>
        <strain evidence="5 6">TFFH 294</strain>
    </source>
</reference>
<feature type="signal peptide" evidence="3">
    <location>
        <begin position="1"/>
        <end position="18"/>
    </location>
</feature>
<dbReference type="PRINTS" id="PR00792">
    <property type="entry name" value="PEPSIN"/>
</dbReference>
<dbReference type="Gene3D" id="2.40.70.10">
    <property type="entry name" value="Acid Proteases"/>
    <property type="match status" value="2"/>
</dbReference>
<dbReference type="FunCoup" id="J4G8U4">
    <property type="interactions" value="46"/>
</dbReference>
<dbReference type="AlphaFoldDB" id="J4G8U4"/>
<dbReference type="STRING" id="599839.J4G8U4"/>
<dbReference type="PROSITE" id="PS51767">
    <property type="entry name" value="PEPTIDASE_A1"/>
    <property type="match status" value="1"/>
</dbReference>
<dbReference type="GeneID" id="24098014"/>
<keyword evidence="6" id="KW-1185">Reference proteome</keyword>
<organism evidence="5 6">
    <name type="scientific">Fibroporia radiculosa</name>
    <dbReference type="NCBI Taxonomy" id="599839"/>
    <lineage>
        <taxon>Eukaryota</taxon>
        <taxon>Fungi</taxon>
        <taxon>Dikarya</taxon>
        <taxon>Basidiomycota</taxon>
        <taxon>Agaricomycotina</taxon>
        <taxon>Agaricomycetes</taxon>
        <taxon>Polyporales</taxon>
        <taxon>Fibroporiaceae</taxon>
        <taxon>Fibroporia</taxon>
    </lineage>
</organism>
<evidence type="ECO:0000256" key="2">
    <source>
        <dbReference type="PIRSR" id="PIRSR601461-1"/>
    </source>
</evidence>
<dbReference type="RefSeq" id="XP_012182386.1">
    <property type="nucleotide sequence ID" value="XM_012326996.1"/>
</dbReference>
<evidence type="ECO:0000313" key="5">
    <source>
        <dbReference type="EMBL" id="CCM03103.1"/>
    </source>
</evidence>
<dbReference type="InterPro" id="IPR034164">
    <property type="entry name" value="Pepsin-like_dom"/>
</dbReference>